<dbReference type="OrthoDB" id="3267267at2759"/>
<dbReference type="RefSeq" id="XP_027609843.1">
    <property type="nucleotide sequence ID" value="XM_027754042.1"/>
</dbReference>
<accession>A0A401G9T6</accession>
<protein>
    <recommendedName>
        <fullName evidence="3">Reverse transcriptase domain-containing protein</fullName>
    </recommendedName>
</protein>
<dbReference type="PANTHER" id="PTHR33050">
    <property type="entry name" value="REVERSE TRANSCRIPTASE DOMAIN-CONTAINING PROTEIN"/>
    <property type="match status" value="1"/>
</dbReference>
<dbReference type="InParanoid" id="A0A401G9T6"/>
<keyword evidence="2" id="KW-1185">Reference proteome</keyword>
<name>A0A401G9T6_9APHY</name>
<dbReference type="GeneID" id="38775847"/>
<comment type="caution">
    <text evidence="1">The sequence shown here is derived from an EMBL/GenBank/DDBJ whole genome shotgun (WGS) entry which is preliminary data.</text>
</comment>
<evidence type="ECO:0000313" key="2">
    <source>
        <dbReference type="Proteomes" id="UP000287166"/>
    </source>
</evidence>
<dbReference type="STRING" id="139825.A0A401G9T6"/>
<dbReference type="PANTHER" id="PTHR33050:SF7">
    <property type="entry name" value="RIBONUCLEASE H"/>
    <property type="match status" value="1"/>
</dbReference>
<dbReference type="InterPro" id="IPR052055">
    <property type="entry name" value="Hepadnavirus_pol/RT"/>
</dbReference>
<evidence type="ECO:0000313" key="1">
    <source>
        <dbReference type="EMBL" id="GBE78930.1"/>
    </source>
</evidence>
<gene>
    <name evidence="1" type="ORF">SCP_0201270</name>
</gene>
<reference evidence="1 2" key="1">
    <citation type="journal article" date="2018" name="Sci. Rep.">
        <title>Genome sequence of the cauliflower mushroom Sparassis crispa (Hanabiratake) and its association with beneficial usage.</title>
        <authorList>
            <person name="Kiyama R."/>
            <person name="Furutani Y."/>
            <person name="Kawaguchi K."/>
            <person name="Nakanishi T."/>
        </authorList>
    </citation>
    <scope>NUCLEOTIDE SEQUENCE [LARGE SCALE GENOMIC DNA]</scope>
</reference>
<proteinExistence type="predicted"/>
<dbReference type="Proteomes" id="UP000287166">
    <property type="component" value="Unassembled WGS sequence"/>
</dbReference>
<dbReference type="EMBL" id="BFAD01000002">
    <property type="protein sequence ID" value="GBE78930.1"/>
    <property type="molecule type" value="Genomic_DNA"/>
</dbReference>
<organism evidence="1 2">
    <name type="scientific">Sparassis crispa</name>
    <dbReference type="NCBI Taxonomy" id="139825"/>
    <lineage>
        <taxon>Eukaryota</taxon>
        <taxon>Fungi</taxon>
        <taxon>Dikarya</taxon>
        <taxon>Basidiomycota</taxon>
        <taxon>Agaricomycotina</taxon>
        <taxon>Agaricomycetes</taxon>
        <taxon>Polyporales</taxon>
        <taxon>Sparassidaceae</taxon>
        <taxon>Sparassis</taxon>
    </lineage>
</organism>
<sequence length="523" mass="58587">MVVDRSATTGSGSKDALPPDTTIVTSVQGVARTHMALSNVLEQRKHRALTPYNANAWESQLCTAGLLGRYKNLPDGLRVGFRINIPQITRTQDPPNKESIVTFAPEFLKIVNAEIAKGRYIGPFSRTDLEHLIGPFQSSPLSIIPKPGQPGRFRIVQNYSFPHTPSLRFPNPSINSTIDSDLFPSTWGTFNAICLLIRRLPPGSQAAMRDVAKAYRTIPLHYSQWPGSVVRTNKRELCLDTCTCFGVSPSSGVYGYLADAGTDLFRSHGMSPLSKWVDDHLFVRVLCEHLAWYNQQRQIWHTGLSQWGRHHNGGRIWYGGRRFEDGTLEEFDEDCTFPCRDLSAQSPRSEDDAKYTYNFADINELSKELGIPWECSKDVPFATTAVFTGLVWDLEHITVSLSTEKKEKYLRAIHDWQEQTMHTLNDVQKIYGKLLHACLVVPRGRAYLTTLETMLGTCHDRPFVHYSPVKGISADLQWWSTLLQSAVLTRPIPGPVQLTDLGAFSDASSGIGIAIVINGQWRA</sequence>
<evidence type="ECO:0008006" key="3">
    <source>
        <dbReference type="Google" id="ProtNLM"/>
    </source>
</evidence>
<dbReference type="AlphaFoldDB" id="A0A401G9T6"/>